<dbReference type="InterPro" id="IPR003959">
    <property type="entry name" value="ATPase_AAA_core"/>
</dbReference>
<accession>A0ABX9JK46</accession>
<dbReference type="Gene3D" id="3.40.50.300">
    <property type="entry name" value="P-loop containing nucleotide triphosphate hydrolases"/>
    <property type="match status" value="2"/>
</dbReference>
<gene>
    <name evidence="3" type="ORF">ATI61_1344</name>
</gene>
<name>A0ABX9JK46_9BACT</name>
<dbReference type="PANTHER" id="PTHR32182:SF25">
    <property type="entry name" value="SLR1056 PROTEIN"/>
    <property type="match status" value="1"/>
</dbReference>
<organism evidence="3 4">
    <name type="scientific">Archangium gephyra</name>
    <dbReference type="NCBI Taxonomy" id="48"/>
    <lineage>
        <taxon>Bacteria</taxon>
        <taxon>Pseudomonadati</taxon>
        <taxon>Myxococcota</taxon>
        <taxon>Myxococcia</taxon>
        <taxon>Myxococcales</taxon>
        <taxon>Cystobacterineae</taxon>
        <taxon>Archangiaceae</taxon>
        <taxon>Archangium</taxon>
    </lineage>
</organism>
<dbReference type="SUPFAM" id="SSF52540">
    <property type="entry name" value="P-loop containing nucleoside triphosphate hydrolases"/>
    <property type="match status" value="1"/>
</dbReference>
<evidence type="ECO:0000256" key="1">
    <source>
        <dbReference type="SAM" id="MobiDB-lite"/>
    </source>
</evidence>
<protein>
    <submittedName>
        <fullName evidence="3">AAA domain-containing protein</fullName>
    </submittedName>
</protein>
<dbReference type="EMBL" id="QUMU01000034">
    <property type="protein sequence ID" value="REG14206.1"/>
    <property type="molecule type" value="Genomic_DNA"/>
</dbReference>
<dbReference type="Pfam" id="PF13304">
    <property type="entry name" value="AAA_21"/>
    <property type="match status" value="1"/>
</dbReference>
<dbReference type="CDD" id="cd00267">
    <property type="entry name" value="ABC_ATPase"/>
    <property type="match status" value="1"/>
</dbReference>
<dbReference type="RefSeq" id="WP_082175383.1">
    <property type="nucleotide sequence ID" value="NZ_CP011509.1"/>
</dbReference>
<evidence type="ECO:0000313" key="3">
    <source>
        <dbReference type="EMBL" id="REG14206.1"/>
    </source>
</evidence>
<reference evidence="3 4" key="1">
    <citation type="submission" date="2018-08" db="EMBL/GenBank/DDBJ databases">
        <title>Genomic Encyclopedia of Archaeal and Bacterial Type Strains, Phase II (KMG-II): from individual species to whole genera.</title>
        <authorList>
            <person name="Goeker M."/>
        </authorList>
    </citation>
    <scope>NUCLEOTIDE SEQUENCE [LARGE SCALE GENOMIC DNA]</scope>
    <source>
        <strain evidence="3 4">DSM 2261</strain>
    </source>
</reference>
<dbReference type="PANTHER" id="PTHR32182">
    <property type="entry name" value="DNA REPLICATION AND REPAIR PROTEIN RECF"/>
    <property type="match status" value="1"/>
</dbReference>
<evidence type="ECO:0000313" key="4">
    <source>
        <dbReference type="Proteomes" id="UP000256345"/>
    </source>
</evidence>
<dbReference type="InterPro" id="IPR027417">
    <property type="entry name" value="P-loop_NTPase"/>
</dbReference>
<evidence type="ECO:0000259" key="2">
    <source>
        <dbReference type="Pfam" id="PF13304"/>
    </source>
</evidence>
<sequence>MKLLNFYIGEYRVLRDVDIVFDTAETEAPYSLNFLVGVNGTGKSTVLRALVDVLLQLDADRQVSFPFALEYTMKLGGVPARISWSNLPEPDAGGQVGQTRPLRILVDGHEDSPRAELLPPRVIVFTTGSEVEWQLLTEREASQFGSRSTLPEGMTPEEQMFREVPGVSPSRSSSEGNPRERSRFQLIRTKRLPLVSLCGMLADLADGGPVKRRRLQGVLDAVRMEDLQGFSLRFRLLTGLTREEDMEFVRTLARRSTRAVRQGSERLLVFDLGVDPQTTARGLLDLPGQPPGALELFRSLNRLMDPVEGEDAVLTEVNLFLSRQPSSEDDGGARPPLLLFDELSDGERSFLGRMALFPLLGHMEGLILLDEPEVHFNDSWKRRIGSLLNAVLAEQDSHVLMATHSSITLTDVPREDVVVFERKGRYTRFAHPPSFKTLASDPSDVLVHVFEAPYASGERGIQRVNEAIRRYLENPTEENTKQLRVLQGQVGPGYWSYRLRSVLPRES</sequence>
<keyword evidence="4" id="KW-1185">Reference proteome</keyword>
<comment type="caution">
    <text evidence="3">The sequence shown here is derived from an EMBL/GenBank/DDBJ whole genome shotgun (WGS) entry which is preliminary data.</text>
</comment>
<dbReference type="Proteomes" id="UP000256345">
    <property type="component" value="Unassembled WGS sequence"/>
</dbReference>
<feature type="domain" description="ATPase AAA-type core" evidence="2">
    <location>
        <begin position="340"/>
        <end position="406"/>
    </location>
</feature>
<proteinExistence type="predicted"/>
<feature type="region of interest" description="Disordered" evidence="1">
    <location>
        <begin position="144"/>
        <end position="182"/>
    </location>
</feature>